<evidence type="ECO:0000256" key="1">
    <source>
        <dbReference type="ARBA" id="ARBA00022553"/>
    </source>
</evidence>
<evidence type="ECO:0000313" key="4">
    <source>
        <dbReference type="Proteomes" id="UP000256328"/>
    </source>
</evidence>
<proteinExistence type="predicted"/>
<evidence type="ECO:0000259" key="2">
    <source>
        <dbReference type="PROSITE" id="PS50109"/>
    </source>
</evidence>
<dbReference type="OrthoDB" id="60033at2759"/>
<accession>A0A3D8RPQ1</accession>
<protein>
    <recommendedName>
        <fullName evidence="2">Histidine kinase domain-containing protein</fullName>
    </recommendedName>
</protein>
<dbReference type="InterPro" id="IPR036890">
    <property type="entry name" value="HATPase_C_sf"/>
</dbReference>
<organism evidence="3 4">
    <name type="scientific">Coleophoma crateriformis</name>
    <dbReference type="NCBI Taxonomy" id="565419"/>
    <lineage>
        <taxon>Eukaryota</taxon>
        <taxon>Fungi</taxon>
        <taxon>Dikarya</taxon>
        <taxon>Ascomycota</taxon>
        <taxon>Pezizomycotina</taxon>
        <taxon>Leotiomycetes</taxon>
        <taxon>Helotiales</taxon>
        <taxon>Dermateaceae</taxon>
        <taxon>Coleophoma</taxon>
    </lineage>
</organism>
<dbReference type="PANTHER" id="PTHR43719:SF30">
    <property type="entry name" value="TWO-COMPONENT SYSTEM RESPONSE REGULATOR"/>
    <property type="match status" value="1"/>
</dbReference>
<dbReference type="Pfam" id="PF02518">
    <property type="entry name" value="HATPase_c"/>
    <property type="match status" value="1"/>
</dbReference>
<feature type="domain" description="Histidine kinase" evidence="2">
    <location>
        <begin position="32"/>
        <end position="175"/>
    </location>
</feature>
<dbReference type="PRINTS" id="PR00344">
    <property type="entry name" value="BCTRLSENSOR"/>
</dbReference>
<dbReference type="SMART" id="SM00387">
    <property type="entry name" value="HATPase_c"/>
    <property type="match status" value="1"/>
</dbReference>
<dbReference type="InterPro" id="IPR005467">
    <property type="entry name" value="His_kinase_dom"/>
</dbReference>
<evidence type="ECO:0000313" key="3">
    <source>
        <dbReference type="EMBL" id="RDW76062.1"/>
    </source>
</evidence>
<reference evidence="3 4" key="1">
    <citation type="journal article" date="2018" name="IMA Fungus">
        <title>IMA Genome-F 9: Draft genome sequence of Annulohypoxylon stygium, Aspergillus mulundensis, Berkeleyomyces basicola (syn. Thielaviopsis basicola), Ceratocystis smalleyi, two Cercospora beticola strains, Coleophoma cylindrospora, Fusarium fracticaudum, Phialophora cf. hyalina, and Morchella septimelata.</title>
        <authorList>
            <person name="Wingfield B.D."/>
            <person name="Bills G.F."/>
            <person name="Dong Y."/>
            <person name="Huang W."/>
            <person name="Nel W.J."/>
            <person name="Swalarsk-Parry B.S."/>
            <person name="Vaghefi N."/>
            <person name="Wilken P.M."/>
            <person name="An Z."/>
            <person name="de Beer Z.W."/>
            <person name="De Vos L."/>
            <person name="Chen L."/>
            <person name="Duong T.A."/>
            <person name="Gao Y."/>
            <person name="Hammerbacher A."/>
            <person name="Kikkert J.R."/>
            <person name="Li Y."/>
            <person name="Li H."/>
            <person name="Li K."/>
            <person name="Li Q."/>
            <person name="Liu X."/>
            <person name="Ma X."/>
            <person name="Naidoo K."/>
            <person name="Pethybridge S.J."/>
            <person name="Sun J."/>
            <person name="Steenkamp E.T."/>
            <person name="van der Nest M.A."/>
            <person name="van Wyk S."/>
            <person name="Wingfield M.J."/>
            <person name="Xiong C."/>
            <person name="Yue Q."/>
            <person name="Zhang X."/>
        </authorList>
    </citation>
    <scope>NUCLEOTIDE SEQUENCE [LARGE SCALE GENOMIC DNA]</scope>
    <source>
        <strain evidence="3 4">BP5796</strain>
    </source>
</reference>
<sequence>MFEAELQSAKIDAEVKTSDSVDKLAPHGLLFDFSRVLQILINLVTNALKFTRHGQSRSIRLTLGVSLNRPSNDDTSATPLPRIHSDRNLRTPSTEVEVFLHFTVQDTGVGLTVEEMAMLFQRFSQASPRTHVQYGRSGLGLFNARELAEIQGGQIGVSSEYGIGTLFRFYISTKRPQLPEFYNGSIDNLSLREKSNATPE</sequence>
<dbReference type="PROSITE" id="PS50109">
    <property type="entry name" value="HIS_KIN"/>
    <property type="match status" value="1"/>
</dbReference>
<name>A0A3D8RPQ1_9HELO</name>
<dbReference type="Gene3D" id="3.30.565.10">
    <property type="entry name" value="Histidine kinase-like ATPase, C-terminal domain"/>
    <property type="match status" value="1"/>
</dbReference>
<dbReference type="InterPro" id="IPR003594">
    <property type="entry name" value="HATPase_dom"/>
</dbReference>
<dbReference type="InterPro" id="IPR004358">
    <property type="entry name" value="Sig_transdc_His_kin-like_C"/>
</dbReference>
<dbReference type="Proteomes" id="UP000256328">
    <property type="component" value="Unassembled WGS sequence"/>
</dbReference>
<keyword evidence="1" id="KW-0597">Phosphoprotein</keyword>
<gene>
    <name evidence="3" type="ORF">BP5796_06883</name>
</gene>
<dbReference type="AlphaFoldDB" id="A0A3D8RPQ1"/>
<dbReference type="InterPro" id="IPR050956">
    <property type="entry name" value="2C_system_His_kinase"/>
</dbReference>
<dbReference type="GO" id="GO:0016772">
    <property type="term" value="F:transferase activity, transferring phosphorus-containing groups"/>
    <property type="evidence" value="ECO:0007669"/>
    <property type="project" value="InterPro"/>
</dbReference>
<dbReference type="SUPFAM" id="SSF55874">
    <property type="entry name" value="ATPase domain of HSP90 chaperone/DNA topoisomerase II/histidine kinase"/>
    <property type="match status" value="1"/>
</dbReference>
<keyword evidence="4" id="KW-1185">Reference proteome</keyword>
<comment type="caution">
    <text evidence="3">The sequence shown here is derived from an EMBL/GenBank/DDBJ whole genome shotgun (WGS) entry which is preliminary data.</text>
</comment>
<dbReference type="PANTHER" id="PTHR43719">
    <property type="entry name" value="TWO-COMPONENT HISTIDINE KINASE"/>
    <property type="match status" value="1"/>
</dbReference>
<dbReference type="EMBL" id="PDLN01000009">
    <property type="protein sequence ID" value="RDW76062.1"/>
    <property type="molecule type" value="Genomic_DNA"/>
</dbReference>